<proteinExistence type="predicted"/>
<organism evidence="1 2">
    <name type="scientific">Goodea atripinnis</name>
    <dbReference type="NCBI Taxonomy" id="208336"/>
    <lineage>
        <taxon>Eukaryota</taxon>
        <taxon>Metazoa</taxon>
        <taxon>Chordata</taxon>
        <taxon>Craniata</taxon>
        <taxon>Vertebrata</taxon>
        <taxon>Euteleostomi</taxon>
        <taxon>Actinopterygii</taxon>
        <taxon>Neopterygii</taxon>
        <taxon>Teleostei</taxon>
        <taxon>Neoteleostei</taxon>
        <taxon>Acanthomorphata</taxon>
        <taxon>Ovalentaria</taxon>
        <taxon>Atherinomorphae</taxon>
        <taxon>Cyprinodontiformes</taxon>
        <taxon>Goodeidae</taxon>
        <taxon>Goodea</taxon>
    </lineage>
</organism>
<gene>
    <name evidence="1" type="ORF">GOODEAATRI_016083</name>
</gene>
<dbReference type="Proteomes" id="UP001476798">
    <property type="component" value="Unassembled WGS sequence"/>
</dbReference>
<evidence type="ECO:0000313" key="2">
    <source>
        <dbReference type="Proteomes" id="UP001476798"/>
    </source>
</evidence>
<sequence>MESLWPSELLQKESEPVSGGWLYFWPGYGLHMHKLQIVLWIEGFLPICSHLLGVRDQDIHIRFLPNAASGEMQGKRKDTAACRVLQFCAITGIPAVSPLFWELSCKWVILSPLGSQ</sequence>
<protein>
    <submittedName>
        <fullName evidence="1">Uncharacterized protein</fullName>
    </submittedName>
</protein>
<dbReference type="EMBL" id="JAHRIO010001220">
    <property type="protein sequence ID" value="MEQ2158807.1"/>
    <property type="molecule type" value="Genomic_DNA"/>
</dbReference>
<reference evidence="1 2" key="1">
    <citation type="submission" date="2021-06" db="EMBL/GenBank/DDBJ databases">
        <authorList>
            <person name="Palmer J.M."/>
        </authorList>
    </citation>
    <scope>NUCLEOTIDE SEQUENCE [LARGE SCALE GENOMIC DNA]</scope>
    <source>
        <strain evidence="1 2">GA_2019</strain>
        <tissue evidence="1">Muscle</tissue>
    </source>
</reference>
<keyword evidence="2" id="KW-1185">Reference proteome</keyword>
<evidence type="ECO:0000313" key="1">
    <source>
        <dbReference type="EMBL" id="MEQ2158807.1"/>
    </source>
</evidence>
<accession>A0ABV0MI77</accession>
<name>A0ABV0MI77_9TELE</name>
<comment type="caution">
    <text evidence="1">The sequence shown here is derived from an EMBL/GenBank/DDBJ whole genome shotgun (WGS) entry which is preliminary data.</text>
</comment>